<dbReference type="AlphaFoldDB" id="A0A0L8GE09"/>
<dbReference type="EMBL" id="KQ422348">
    <property type="protein sequence ID" value="KOF75094.1"/>
    <property type="molecule type" value="Genomic_DNA"/>
</dbReference>
<gene>
    <name evidence="1" type="ORF">OCBIM_22035264mg</name>
</gene>
<organism evidence="1">
    <name type="scientific">Octopus bimaculoides</name>
    <name type="common">California two-spotted octopus</name>
    <dbReference type="NCBI Taxonomy" id="37653"/>
    <lineage>
        <taxon>Eukaryota</taxon>
        <taxon>Metazoa</taxon>
        <taxon>Spiralia</taxon>
        <taxon>Lophotrochozoa</taxon>
        <taxon>Mollusca</taxon>
        <taxon>Cephalopoda</taxon>
        <taxon>Coleoidea</taxon>
        <taxon>Octopodiformes</taxon>
        <taxon>Octopoda</taxon>
        <taxon>Incirrata</taxon>
        <taxon>Octopodidae</taxon>
        <taxon>Octopus</taxon>
    </lineage>
</organism>
<protein>
    <submittedName>
        <fullName evidence="1">Uncharacterized protein</fullName>
    </submittedName>
</protein>
<name>A0A0L8GE09_OCTBM</name>
<evidence type="ECO:0000313" key="1">
    <source>
        <dbReference type="EMBL" id="KOF75094.1"/>
    </source>
</evidence>
<proteinExistence type="predicted"/>
<reference evidence="1" key="1">
    <citation type="submission" date="2015-07" db="EMBL/GenBank/DDBJ databases">
        <title>MeaNS - Measles Nucleotide Surveillance Program.</title>
        <authorList>
            <person name="Tran T."/>
            <person name="Druce J."/>
        </authorList>
    </citation>
    <scope>NUCLEOTIDE SEQUENCE</scope>
    <source>
        <strain evidence="1">UCB-OBI-ISO-001</strain>
        <tissue evidence="1">Gonad</tissue>
    </source>
</reference>
<accession>A0A0L8GE09</accession>
<sequence length="68" mass="7996">MKQPLNGCSLSYYYFDDDDELVCVNHLVCTDDRLTKKIFIVLNMTQVMNMILRRTGKALQKQLLKGRR</sequence>